<feature type="region of interest" description="Disordered" evidence="1">
    <location>
        <begin position="144"/>
        <end position="203"/>
    </location>
</feature>
<feature type="compositionally biased region" description="Low complexity" evidence="1">
    <location>
        <begin position="78"/>
        <end position="111"/>
    </location>
</feature>
<protein>
    <submittedName>
        <fullName evidence="2">Uncharacterized protein</fullName>
    </submittedName>
</protein>
<reference evidence="2 3" key="1">
    <citation type="journal article" date="2023" name="Plants (Basel)">
        <title>Bridging the Gap: Combining Genomics and Transcriptomics Approaches to Understand Stylosanthes scabra, an Orphan Legume from the Brazilian Caatinga.</title>
        <authorList>
            <person name="Ferreira-Neto J.R.C."/>
            <person name="da Silva M.D."/>
            <person name="Binneck E."/>
            <person name="de Melo N.F."/>
            <person name="da Silva R.H."/>
            <person name="de Melo A.L.T.M."/>
            <person name="Pandolfi V."/>
            <person name="Bustamante F.O."/>
            <person name="Brasileiro-Vidal A.C."/>
            <person name="Benko-Iseppon A.M."/>
        </authorList>
    </citation>
    <scope>NUCLEOTIDE SEQUENCE [LARGE SCALE GENOMIC DNA]</scope>
    <source>
        <tissue evidence="2">Leaves</tissue>
    </source>
</reference>
<proteinExistence type="predicted"/>
<gene>
    <name evidence="2" type="ORF">PIB30_087265</name>
</gene>
<comment type="caution">
    <text evidence="2">The sequence shown here is derived from an EMBL/GenBank/DDBJ whole genome shotgun (WGS) entry which is preliminary data.</text>
</comment>
<evidence type="ECO:0000313" key="2">
    <source>
        <dbReference type="EMBL" id="MED6176341.1"/>
    </source>
</evidence>
<dbReference type="Proteomes" id="UP001341840">
    <property type="component" value="Unassembled WGS sequence"/>
</dbReference>
<evidence type="ECO:0000313" key="3">
    <source>
        <dbReference type="Proteomes" id="UP001341840"/>
    </source>
</evidence>
<sequence length="203" mass="22855">MGSDVINYEYEKREKFEDYDLKGDAELGTFKIRRYHFDGESFVHPLHSVRFELDRPYEVPIEALMADQPLSSSEIGKSSARGSHPSRRSSPTPHYSPRGLSLSRQVPSSSSTKEASSFRCRVASKTLGSPKSWELILPSKGWMCEGDEEEKEIGGMEPSVEKIEASKEKEEGQNPKEEEEDPEEEVSASTSLPMEIDATDDYL</sequence>
<keyword evidence="3" id="KW-1185">Reference proteome</keyword>
<feature type="compositionally biased region" description="Basic and acidic residues" evidence="1">
    <location>
        <begin position="159"/>
        <end position="176"/>
    </location>
</feature>
<feature type="region of interest" description="Disordered" evidence="1">
    <location>
        <begin position="66"/>
        <end position="121"/>
    </location>
</feature>
<feature type="compositionally biased region" description="Acidic residues" evidence="1">
    <location>
        <begin position="177"/>
        <end position="186"/>
    </location>
</feature>
<accession>A0ABU6VRS9</accession>
<evidence type="ECO:0000256" key="1">
    <source>
        <dbReference type="SAM" id="MobiDB-lite"/>
    </source>
</evidence>
<name>A0ABU6VRS9_9FABA</name>
<organism evidence="2 3">
    <name type="scientific">Stylosanthes scabra</name>
    <dbReference type="NCBI Taxonomy" id="79078"/>
    <lineage>
        <taxon>Eukaryota</taxon>
        <taxon>Viridiplantae</taxon>
        <taxon>Streptophyta</taxon>
        <taxon>Embryophyta</taxon>
        <taxon>Tracheophyta</taxon>
        <taxon>Spermatophyta</taxon>
        <taxon>Magnoliopsida</taxon>
        <taxon>eudicotyledons</taxon>
        <taxon>Gunneridae</taxon>
        <taxon>Pentapetalae</taxon>
        <taxon>rosids</taxon>
        <taxon>fabids</taxon>
        <taxon>Fabales</taxon>
        <taxon>Fabaceae</taxon>
        <taxon>Papilionoideae</taxon>
        <taxon>50 kb inversion clade</taxon>
        <taxon>dalbergioids sensu lato</taxon>
        <taxon>Dalbergieae</taxon>
        <taxon>Pterocarpus clade</taxon>
        <taxon>Stylosanthes</taxon>
    </lineage>
</organism>
<dbReference type="EMBL" id="JASCZI010152564">
    <property type="protein sequence ID" value="MED6176341.1"/>
    <property type="molecule type" value="Genomic_DNA"/>
</dbReference>